<evidence type="ECO:0000313" key="1">
    <source>
        <dbReference type="EMBL" id="DAF62451.1"/>
    </source>
</evidence>
<accession>A0A8S5THC7</accession>
<reference evidence="1" key="1">
    <citation type="journal article" date="2021" name="Proc. Natl. Acad. Sci. U.S.A.">
        <title>A Catalog of Tens of Thousands of Viruses from Human Metagenomes Reveals Hidden Associations with Chronic Diseases.</title>
        <authorList>
            <person name="Tisza M.J."/>
            <person name="Buck C.B."/>
        </authorList>
    </citation>
    <scope>NUCLEOTIDE SEQUENCE</scope>
    <source>
        <strain evidence="1">CtIty1</strain>
    </source>
</reference>
<dbReference type="EMBL" id="BK032823">
    <property type="protein sequence ID" value="DAF62451.1"/>
    <property type="molecule type" value="Genomic_DNA"/>
</dbReference>
<name>A0A8S5THC7_9CAUD</name>
<proteinExistence type="predicted"/>
<protein>
    <submittedName>
        <fullName evidence="1">Uncharacterized protein</fullName>
    </submittedName>
</protein>
<sequence>MIHRSILQIPQLKDEIQWNDEITGELRSGIVGKVEYLDETTAFVYVIDSFDLENNKEIEPQTGMPGQPGFMPGFTYADIIVFDDKPNNIEGWARDSIKENYDKYTDSPDYDAIIGEIKK</sequence>
<organism evidence="1">
    <name type="scientific">Myoviridae sp. ctIty1</name>
    <dbReference type="NCBI Taxonomy" id="2827673"/>
    <lineage>
        <taxon>Viruses</taxon>
        <taxon>Duplodnaviria</taxon>
        <taxon>Heunggongvirae</taxon>
        <taxon>Uroviricota</taxon>
        <taxon>Caudoviricetes</taxon>
    </lineage>
</organism>